<dbReference type="Gene3D" id="3.40.630.30">
    <property type="match status" value="1"/>
</dbReference>
<dbReference type="Proteomes" id="UP001595710">
    <property type="component" value="Unassembled WGS sequence"/>
</dbReference>
<dbReference type="EC" id="2.3.1.-" evidence="2"/>
<dbReference type="Pfam" id="PF13673">
    <property type="entry name" value="Acetyltransf_10"/>
    <property type="match status" value="1"/>
</dbReference>
<protein>
    <submittedName>
        <fullName evidence="2">GNAT family N-acetyltransferase</fullName>
        <ecNumber evidence="2">2.3.1.-</ecNumber>
    </submittedName>
</protein>
<feature type="domain" description="N-acetyltransferase" evidence="1">
    <location>
        <begin position="1"/>
        <end position="140"/>
    </location>
</feature>
<accession>A0ABV7WRI3</accession>
<sequence>MIQPLSKKLIDPVFELMKQNMLSYYVSRGEDWNEQKIREHFLAQDGIVIAKSGQVLGFSFYELKEKCIHIHTLQIASPYQNRTLGGRFFKWYRELASKTSSEVITCGVYESNAARYMYERIGFKEIGLVNGVVKMALTLTSTDLGLGARDLSPAVNVMLKGLG</sequence>
<name>A0ABV7WRI3_9GAMM</name>
<evidence type="ECO:0000259" key="1">
    <source>
        <dbReference type="PROSITE" id="PS51186"/>
    </source>
</evidence>
<dbReference type="InterPro" id="IPR016181">
    <property type="entry name" value="Acyl_CoA_acyltransferase"/>
</dbReference>
<reference evidence="3" key="1">
    <citation type="journal article" date="2019" name="Int. J. Syst. Evol. Microbiol.">
        <title>The Global Catalogue of Microorganisms (GCM) 10K type strain sequencing project: providing services to taxonomists for standard genome sequencing and annotation.</title>
        <authorList>
            <consortium name="The Broad Institute Genomics Platform"/>
            <consortium name="The Broad Institute Genome Sequencing Center for Infectious Disease"/>
            <person name="Wu L."/>
            <person name="Ma J."/>
        </authorList>
    </citation>
    <scope>NUCLEOTIDE SEQUENCE [LARGE SCALE GENOMIC DNA]</scope>
    <source>
        <strain evidence="3">CECT 8288</strain>
    </source>
</reference>
<dbReference type="PROSITE" id="PS51186">
    <property type="entry name" value="GNAT"/>
    <property type="match status" value="1"/>
</dbReference>
<gene>
    <name evidence="2" type="ORF">ACFOND_09765</name>
</gene>
<proteinExistence type="predicted"/>
<dbReference type="GO" id="GO:0016746">
    <property type="term" value="F:acyltransferase activity"/>
    <property type="evidence" value="ECO:0007669"/>
    <property type="project" value="UniProtKB-KW"/>
</dbReference>
<keyword evidence="2" id="KW-0808">Transferase</keyword>
<dbReference type="InterPro" id="IPR000182">
    <property type="entry name" value="GNAT_dom"/>
</dbReference>
<keyword evidence="3" id="KW-1185">Reference proteome</keyword>
<evidence type="ECO:0000313" key="3">
    <source>
        <dbReference type="Proteomes" id="UP001595710"/>
    </source>
</evidence>
<evidence type="ECO:0000313" key="2">
    <source>
        <dbReference type="EMBL" id="MFC3701925.1"/>
    </source>
</evidence>
<dbReference type="SUPFAM" id="SSF55729">
    <property type="entry name" value="Acyl-CoA N-acyltransferases (Nat)"/>
    <property type="match status" value="1"/>
</dbReference>
<keyword evidence="2" id="KW-0012">Acyltransferase</keyword>
<dbReference type="EMBL" id="JBHRYN010000011">
    <property type="protein sequence ID" value="MFC3701925.1"/>
    <property type="molecule type" value="Genomic_DNA"/>
</dbReference>
<dbReference type="RefSeq" id="WP_377362903.1">
    <property type="nucleotide sequence ID" value="NZ_JBHRYN010000011.1"/>
</dbReference>
<organism evidence="2 3">
    <name type="scientific">Reinekea marina</name>
    <dbReference type="NCBI Taxonomy" id="1310421"/>
    <lineage>
        <taxon>Bacteria</taxon>
        <taxon>Pseudomonadati</taxon>
        <taxon>Pseudomonadota</taxon>
        <taxon>Gammaproteobacteria</taxon>
        <taxon>Oceanospirillales</taxon>
        <taxon>Saccharospirillaceae</taxon>
        <taxon>Reinekea</taxon>
    </lineage>
</organism>
<comment type="caution">
    <text evidence="2">The sequence shown here is derived from an EMBL/GenBank/DDBJ whole genome shotgun (WGS) entry which is preliminary data.</text>
</comment>